<dbReference type="InterPro" id="IPR019449">
    <property type="entry name" value="FMP27_WPPW_RBG"/>
</dbReference>
<feature type="compositionally biased region" description="Low complexity" evidence="2">
    <location>
        <begin position="648"/>
        <end position="672"/>
    </location>
</feature>
<feature type="region of interest" description="Disordered" evidence="2">
    <location>
        <begin position="2957"/>
        <end position="3021"/>
    </location>
</feature>
<protein>
    <submittedName>
        <fullName evidence="6">Uncharacterized protein</fullName>
    </submittedName>
</protein>
<feature type="region of interest" description="Disordered" evidence="2">
    <location>
        <begin position="1218"/>
        <end position="1276"/>
    </location>
</feature>
<feature type="region of interest" description="Disordered" evidence="2">
    <location>
        <begin position="1904"/>
        <end position="1936"/>
    </location>
</feature>
<name>A0A8H7PVD8_MORIS</name>
<evidence type="ECO:0000259" key="4">
    <source>
        <dbReference type="SMART" id="SM01215"/>
    </source>
</evidence>
<proteinExistence type="predicted"/>
<gene>
    <name evidence="6" type="ORF">INT43_008513</name>
</gene>
<feature type="compositionally biased region" description="Low complexity" evidence="2">
    <location>
        <begin position="2964"/>
        <end position="2974"/>
    </location>
</feature>
<sequence length="3021" mass="339851">MATWLTQVAIACLALIIARYTIHIVLALRYNFEYGHLGFLSISGITYHLRVWLDDNASRRSVTFKVGKVKLRLRHHFFQSRADNEQQSAFVTLHIQDVEIVVHDLALLRRQARQKQESEEEKARRGGSLASVGESLTRIPWWYSLSIVKWVIRTTSAIPAQLIISGLAQYADVRLERLQVKMENVATFEVENATLSSMLFADVKREHNGSSSPMTERDRLANPSVLLQEILINAQHQQHSFKKANHLWKEKFLEVNAAIGPIRVWHVPDDADSSICAALSFPALTHLALSCHLSAACTTLKDISLDVRLQSCDVDADAIIAILQSAKRQDPKIPTNTQAQPEESGNDSSYKRLSSGGLHRSGAIHAHRRAVSSENTVRGNQKAGTKLLLLKSTTFSISSVEISKRIYSSRSPLEDERLALAIDKASVGFVRDQCHQDEDLQPFPHSANMSTLGIEVYLLPSSEFKPASRIFSITQIEASLMASESVFLGKKQALTTQIVDTFATDHDHATEDPNTQLVKGSLNIMSPIISLDLQHMQSFNQIIDSFDKKNSHSKQQIGAKQIKWQIQNIPRFALSLSVNSPRLFITNLTVLNSGQNLFPAYTGITMQEIQISLRGNYVQVCEGANSPSLGSPIGSPLASPTHIPESFMSTMSPTSTSPPTTPTTAAQPPSTSRWKTLLRRSWRNVPKSPSLVTSKTWSFDTITSVRFIGCSPLLPELQENANQIPKPTLDNTLVFVDQIIASARTSVSSTIIAHHRRQPPTMCINIDNPQIEFCLSVNEPRINLWSKYNNLKQLDIFQNLMTSTLKVMNQSSPPHIEVTDTDKTVESFKLPLVFHNCNITFAIQNLTIGVIGTDAGLHGKRKIPEGYIDNAPLSDTYLGHVMYIESLSICYKFHGTSSDRSEAEAILEKPANESSLGAVDVFVNGAGLSPCVGLDSGQVLVLAGLAGERECFVHLSQVDARMVIRSRLEDGCFIVSPKVSVSFGRSLVFYTLQSHYATLLVILALKNSFLRSTSEPAQPKSTESKIKVELDKCKIALHHVDVRALLPGELNLFMRVRDLRFNLPMKNLTREIQVRSIRLFVISPQDTSSWDELIGIDNLSVVRQTEKNDNKLVISSSGVHVCIPFNFVVANIIDNALNAFKSLKLLTGRLFSEKYFDWRGPIPKDKPLHMAKIQLRFEILTFAIEDDPFEGRLRLIYRTGTLQQRTRLANEEAFMAKAQSVEEEQAQKDDQSGRRALDGEQVRDGFFNGSDNRPEEGASSYSTRNTNVPQEFGSGKSSISVNLAWNRLQEHNSNVWIRTIRNAEKEEEEAVKHQCESRRQHQHKIDHSFGQRALEFTSMYLSDLFDIKLINPPKHPSLLFAAMRCMDLTISPPEFPMEETRLFMQKIGDGIPLNTEFSTLVPFHLNWFADETWVQLRDYPLPLLYVPPSAKPDSGLWPRAWSLSGDYVFGDELGTKLATRTVNVTMLDIQNCHKYELTVPRTSTPPKFYSVVEIECLCSNPVRMSWATSMQPTIQDVSRTFELFTRPSVDPSEKLGFWDKLRLMIHTRTRIRFGGDFAVCLKGTRDPYNLLGKGAGFVKIWSKEVQWLIGYQNAQREFMQILSQEYILAVPDLVNGSYVVKHILPIQKDNSKKHRRQRSETSNGEMNIKSQLSGDMRKNRATESGTKPLFSSSAPEFQVSMPKGSRARTTSSTLSFKDGFERKDLQKIGLKLSGGVRWGVGCVIVQDTSRSSTSEAVNAVYLSPGFADHFLEWFRLFGGGMGLPTRAGPLFPKSDNRPSKKFGKHMSTVKYKIVTNHLSIGWFEKDEQSMYSVNGTGETLGLKASVSSFKFDLHQRRILTKIDSMKFGRERIKPHWLLNEAQVQVSDVDLRVIKAIYPNIGHSDESDSGRNTAAPSLVIDETSTLNSDTSQAFMSSSGSEDGDTYPHSETTAPDWVDPDDYVELDIRTPDFCPSVNVFPVMFSPSICYFKQTNRDDTERYQYLHETHECIFGSAQDTRATQVSLLKQRMEAIDVQIRNHQQRLEDVEHRLKKLPFESELLSESESIVEKTTVLFEKKSLLQRYLKSVLTQNMPDLPRTTAAGRSLLPENDPTDKWEALMGYFKQRCIVHNAQIIWNNSVRNLVYRLLDVHAQQRAHKYYMSMRAVKFLRDLTVNTKSNLNIKSPTLADGEADQALDMQMAKDLIDQLLSDQSNSSVPTAVDDTNDTSNEADVTLVNSNLNDPDYQRRGIPSGYEMKSSYIVELLNPQISLQSDKCPDAIVLLSTERTQLKGFNILDSSEDDLDTAVVKNRTLFSVDNIQFFVAKKAHFDTVDLLFDNHYGARGNEHWLTWIPLEMLINYTKRSDKFQRVADRATASMQYDTYNPLRLKTNQALFSRIHPLEERCDSVAVSFPSLLLTANSAQFNAIVDVVVDLLLYSEPARKERLERLQEIMMTVDMDNLMYATDTIIFLQNTIRQIATTQEQYRLSLAELTEQQVQEYKLIMTSLLHYKEELYLVMEALKKNPGGKQDSKDASQTKLKLNFSAEKIIWEMIIESDRTLCEWTLNNARYVWLSKEDHSSSNTLELDTIQCINRLPNPTFAEIISPYLEHRKQVDFSRHKMLRGYLHDLPPVGGIPVVQHLEINLFPLKFQMTQEFGKLLASYVFPVEKRKKSQQNSSISTPISTSSSAPNVASSTISIRSGSSDPPPHTLSITSMSDLRSNMGREFSPLSTSSEFASSDIHLEAARSDTLRPKRSDEHLNGSLTVGSPSKRSGIRKHYKNSSATSVPNADDLSVMKERASSNRTFIYIKVPGAKHCLSYQGPKEKNIEDLYDFVFTQPALEYRNRTWSWYELMNAVKKDILRAALKHSGQLLRDKLKIRRHPRGPPRLIPTSAPFATIATEPIYQKALAAASASEHLKPSTNSSISIATESSDGYDDQEDAVVNDTSSVDTTSDIIGDMEGIPQRKKHALFSGWARGSSKKAIKAPSPSATPISQAESEDSRGNFQTSEIQQKGKLLFGKSYSGFTRSSTPSHSRSTTNSE</sequence>
<dbReference type="OrthoDB" id="1562405at2759"/>
<feature type="compositionally biased region" description="Polar residues" evidence="2">
    <location>
        <begin position="2741"/>
        <end position="2750"/>
    </location>
</feature>
<feature type="compositionally biased region" description="Low complexity" evidence="2">
    <location>
        <begin position="2653"/>
        <end position="2683"/>
    </location>
</feature>
<dbReference type="EMBL" id="JAEPQZ010000005">
    <property type="protein sequence ID" value="KAG2180933.1"/>
    <property type="molecule type" value="Genomic_DNA"/>
</dbReference>
<accession>A0A8H7PVD8</accession>
<feature type="compositionally biased region" description="Polar residues" evidence="2">
    <location>
        <begin position="1259"/>
        <end position="1276"/>
    </location>
</feature>
<organism evidence="6 7">
    <name type="scientific">Mortierella isabellina</name>
    <name type="common">Filamentous fungus</name>
    <name type="synonym">Umbelopsis isabellina</name>
    <dbReference type="NCBI Taxonomy" id="91625"/>
    <lineage>
        <taxon>Eukaryota</taxon>
        <taxon>Fungi</taxon>
        <taxon>Fungi incertae sedis</taxon>
        <taxon>Mucoromycota</taxon>
        <taxon>Mucoromycotina</taxon>
        <taxon>Umbelopsidomycetes</taxon>
        <taxon>Umbelopsidales</taxon>
        <taxon>Umbelopsidaceae</taxon>
        <taxon>Umbelopsis</taxon>
    </lineage>
</organism>
<dbReference type="Pfam" id="PF10344">
    <property type="entry name" value="Hobbit"/>
    <property type="match status" value="1"/>
</dbReference>
<evidence type="ECO:0000256" key="1">
    <source>
        <dbReference type="SAM" id="Coils"/>
    </source>
</evidence>
<feature type="region of interest" description="Disordered" evidence="2">
    <location>
        <begin position="2653"/>
        <end position="2694"/>
    </location>
</feature>
<dbReference type="SMART" id="SM01216">
    <property type="entry name" value="Fmp27_WPPW"/>
    <property type="match status" value="1"/>
</dbReference>
<feature type="compositionally biased region" description="Polar residues" evidence="2">
    <location>
        <begin position="1662"/>
        <end position="1675"/>
    </location>
</feature>
<evidence type="ECO:0000259" key="3">
    <source>
        <dbReference type="SMART" id="SM01214"/>
    </source>
</evidence>
<feature type="coiled-coil region" evidence="1">
    <location>
        <begin position="2002"/>
        <end position="2029"/>
    </location>
</feature>
<dbReference type="Proteomes" id="UP000654370">
    <property type="component" value="Unassembled WGS sequence"/>
</dbReference>
<evidence type="ECO:0000256" key="2">
    <source>
        <dbReference type="SAM" id="MobiDB-lite"/>
    </source>
</evidence>
<feature type="domain" description="FMP27 WPPW motif-containing RBG unit" evidence="5">
    <location>
        <begin position="1821"/>
        <end position="2336"/>
    </location>
</feature>
<keyword evidence="1" id="KW-0175">Coiled coil</keyword>
<feature type="compositionally biased region" description="Basic and acidic residues" evidence="2">
    <location>
        <begin position="2726"/>
        <end position="2739"/>
    </location>
</feature>
<feature type="region of interest" description="Disordered" evidence="2">
    <location>
        <begin position="635"/>
        <end position="673"/>
    </location>
</feature>
<reference evidence="6" key="1">
    <citation type="submission" date="2020-12" db="EMBL/GenBank/DDBJ databases">
        <title>Metabolic potential, ecology and presence of endohyphal bacteria is reflected in genomic diversity of Mucoromycotina.</title>
        <authorList>
            <person name="Muszewska A."/>
            <person name="Okrasinska A."/>
            <person name="Steczkiewicz K."/>
            <person name="Drgas O."/>
            <person name="Orlowska M."/>
            <person name="Perlinska-Lenart U."/>
            <person name="Aleksandrzak-Piekarczyk T."/>
            <person name="Szatraj K."/>
            <person name="Zielenkiewicz U."/>
            <person name="Pilsyk S."/>
            <person name="Malc E."/>
            <person name="Mieczkowski P."/>
            <person name="Kruszewska J.S."/>
            <person name="Biernat P."/>
            <person name="Pawlowska J."/>
        </authorList>
    </citation>
    <scope>NUCLEOTIDE SEQUENCE</scope>
    <source>
        <strain evidence="6">WA0000067209</strain>
    </source>
</reference>
<feature type="domain" description="FMP27/BLTP2/Hobbit GFWDK motif-containing RBG unit" evidence="3">
    <location>
        <begin position="1418"/>
        <end position="1570"/>
    </location>
</feature>
<dbReference type="InterPro" id="IPR019415">
    <property type="entry name" value="FMP27_SW_RBG"/>
</dbReference>
<feature type="compositionally biased region" description="Polar residues" evidence="2">
    <location>
        <begin position="334"/>
        <end position="352"/>
    </location>
</feature>
<keyword evidence="7" id="KW-1185">Reference proteome</keyword>
<feature type="compositionally biased region" description="Polar residues" evidence="2">
    <location>
        <begin position="2899"/>
        <end position="2912"/>
    </location>
</feature>
<feature type="compositionally biased region" description="Low complexity" evidence="2">
    <location>
        <begin position="3006"/>
        <end position="3021"/>
    </location>
</feature>
<feature type="compositionally biased region" description="Basic and acidic residues" evidence="2">
    <location>
        <begin position="1225"/>
        <end position="1243"/>
    </location>
</feature>
<dbReference type="PANTHER" id="PTHR15678">
    <property type="entry name" value="ANTIGEN MLAA-22-RELATED"/>
    <property type="match status" value="1"/>
</dbReference>
<feature type="compositionally biased region" description="Polar residues" evidence="2">
    <location>
        <begin position="1904"/>
        <end position="1919"/>
    </location>
</feature>
<evidence type="ECO:0000259" key="5">
    <source>
        <dbReference type="SMART" id="SM01216"/>
    </source>
</evidence>
<dbReference type="InterPro" id="IPR019441">
    <property type="entry name" value="FMP27/BLTP2/Hobbit_GFWDK_RBG"/>
</dbReference>
<evidence type="ECO:0000313" key="7">
    <source>
        <dbReference type="Proteomes" id="UP000654370"/>
    </source>
</evidence>
<dbReference type="PANTHER" id="PTHR15678:SF6">
    <property type="entry name" value="BRIDGE-LIKE LIPID TRANSFER PROTEIN FAMILY MEMBER 2"/>
    <property type="match status" value="1"/>
</dbReference>
<evidence type="ECO:0000313" key="6">
    <source>
        <dbReference type="EMBL" id="KAG2180933.1"/>
    </source>
</evidence>
<feature type="region of interest" description="Disordered" evidence="2">
    <location>
        <begin position="1629"/>
        <end position="1690"/>
    </location>
</feature>
<dbReference type="SMART" id="SM01214">
    <property type="entry name" value="Fmp27_GFWDK"/>
    <property type="match status" value="1"/>
</dbReference>
<comment type="caution">
    <text evidence="6">The sequence shown here is derived from an EMBL/GenBank/DDBJ whole genome shotgun (WGS) entry which is preliminary data.</text>
</comment>
<feature type="region of interest" description="Disordered" evidence="2">
    <location>
        <begin position="2726"/>
        <end position="2769"/>
    </location>
</feature>
<feature type="region of interest" description="Disordered" evidence="2">
    <location>
        <begin position="2899"/>
        <end position="2920"/>
    </location>
</feature>
<dbReference type="InterPro" id="IPR045167">
    <property type="entry name" value="Hobbit"/>
</dbReference>
<feature type="domain" description="FMP27 SW motif-containing RBG unit" evidence="4">
    <location>
        <begin position="1283"/>
        <end position="1400"/>
    </location>
</feature>
<dbReference type="SMART" id="SM01215">
    <property type="entry name" value="Fmp27_SW"/>
    <property type="match status" value="1"/>
</dbReference>
<feature type="region of interest" description="Disordered" evidence="2">
    <location>
        <begin position="330"/>
        <end position="357"/>
    </location>
</feature>
<feature type="compositionally biased region" description="Polar residues" evidence="2">
    <location>
        <begin position="1640"/>
        <end position="1653"/>
    </location>
</feature>